<name>A0A380MJQ4_STRGR</name>
<proteinExistence type="predicted"/>
<evidence type="ECO:0008006" key="3">
    <source>
        <dbReference type="Google" id="ProtNLM"/>
    </source>
</evidence>
<dbReference type="RefSeq" id="WP_115068191.1">
    <property type="nucleotide sequence ID" value="NZ_UHID01000001.1"/>
</dbReference>
<gene>
    <name evidence="1" type="ORF">NCTC7807_00006</name>
</gene>
<dbReference type="AlphaFoldDB" id="A0A380MJQ4"/>
<dbReference type="Proteomes" id="UP000254150">
    <property type="component" value="Unassembled WGS sequence"/>
</dbReference>
<protein>
    <recommendedName>
        <fullName evidence="3">PRL2-8</fullName>
    </recommendedName>
</protein>
<sequence length="56" mass="6265">MVGANRAQNPPRGECRQCWYHAYAGRQAHAHLAPREDCPDCVAHMVHGHPAHLIVK</sequence>
<reference evidence="1 2" key="1">
    <citation type="submission" date="2018-06" db="EMBL/GenBank/DDBJ databases">
        <authorList>
            <consortium name="Pathogen Informatics"/>
            <person name="Doyle S."/>
        </authorList>
    </citation>
    <scope>NUCLEOTIDE SEQUENCE [LARGE SCALE GENOMIC DNA]</scope>
    <source>
        <strain evidence="1 2">NCTC7807</strain>
    </source>
</reference>
<organism evidence="1 2">
    <name type="scientific">Streptomyces griseus</name>
    <dbReference type="NCBI Taxonomy" id="1911"/>
    <lineage>
        <taxon>Bacteria</taxon>
        <taxon>Bacillati</taxon>
        <taxon>Actinomycetota</taxon>
        <taxon>Actinomycetes</taxon>
        <taxon>Kitasatosporales</taxon>
        <taxon>Streptomycetaceae</taxon>
        <taxon>Streptomyces</taxon>
    </lineage>
</organism>
<evidence type="ECO:0000313" key="2">
    <source>
        <dbReference type="Proteomes" id="UP000254150"/>
    </source>
</evidence>
<dbReference type="EMBL" id="UHID01000001">
    <property type="protein sequence ID" value="SUO92879.1"/>
    <property type="molecule type" value="Genomic_DNA"/>
</dbReference>
<accession>A0A380MJQ4</accession>
<evidence type="ECO:0000313" key="1">
    <source>
        <dbReference type="EMBL" id="SUO92879.1"/>
    </source>
</evidence>